<dbReference type="EMBL" id="CP061800">
    <property type="protein sequence ID" value="QTA87423.1"/>
    <property type="molecule type" value="Genomic_DNA"/>
</dbReference>
<evidence type="ECO:0000313" key="1">
    <source>
        <dbReference type="EMBL" id="QTA87423.1"/>
    </source>
</evidence>
<evidence type="ECO:0000313" key="2">
    <source>
        <dbReference type="Proteomes" id="UP000663722"/>
    </source>
</evidence>
<name>A0A975BLN3_9BACT</name>
<protein>
    <submittedName>
        <fullName evidence="1">Uncharacterized protein</fullName>
    </submittedName>
</protein>
<organism evidence="1 2">
    <name type="scientific">Desulfonema magnum</name>
    <dbReference type="NCBI Taxonomy" id="45655"/>
    <lineage>
        <taxon>Bacteria</taxon>
        <taxon>Pseudomonadati</taxon>
        <taxon>Thermodesulfobacteriota</taxon>
        <taxon>Desulfobacteria</taxon>
        <taxon>Desulfobacterales</taxon>
        <taxon>Desulfococcaceae</taxon>
        <taxon>Desulfonema</taxon>
    </lineage>
</organism>
<proteinExistence type="predicted"/>
<keyword evidence="2" id="KW-1185">Reference proteome</keyword>
<dbReference type="Proteomes" id="UP000663722">
    <property type="component" value="Chromosome"/>
</dbReference>
<dbReference type="AlphaFoldDB" id="A0A975BLN3"/>
<sequence>MVNISEKIRGECCHEISKKNIEKMPDISKSQFKFMTVIFRRKLFPGISGRILTSSCLLVW</sequence>
<reference evidence="1" key="1">
    <citation type="journal article" date="2021" name="Microb. Physiol.">
        <title>Proteogenomic Insights into the Physiology of Marine, Sulfate-Reducing, Filamentous Desulfonema limicola and Desulfonema magnum.</title>
        <authorList>
            <person name="Schnaars V."/>
            <person name="Wohlbrand L."/>
            <person name="Scheve S."/>
            <person name="Hinrichs C."/>
            <person name="Reinhardt R."/>
            <person name="Rabus R."/>
        </authorList>
    </citation>
    <scope>NUCLEOTIDE SEQUENCE</scope>
    <source>
        <strain evidence="1">4be13</strain>
    </source>
</reference>
<dbReference type="KEGG" id="dmm:dnm_034560"/>
<accession>A0A975BLN3</accession>
<gene>
    <name evidence="1" type="ORF">dnm_034560</name>
</gene>